<proteinExistence type="predicted"/>
<keyword evidence="1" id="KW-0378">Hydrolase</keyword>
<organism evidence="1 2">
    <name type="scientific">Violaceomyces palustris</name>
    <dbReference type="NCBI Taxonomy" id="1673888"/>
    <lineage>
        <taxon>Eukaryota</taxon>
        <taxon>Fungi</taxon>
        <taxon>Dikarya</taxon>
        <taxon>Basidiomycota</taxon>
        <taxon>Ustilaginomycotina</taxon>
        <taxon>Ustilaginomycetes</taxon>
        <taxon>Violaceomycetales</taxon>
        <taxon>Violaceomycetaceae</taxon>
        <taxon>Violaceomyces</taxon>
    </lineage>
</organism>
<dbReference type="Proteomes" id="UP000245626">
    <property type="component" value="Unassembled WGS sequence"/>
</dbReference>
<accession>A0ACD0NM60</accession>
<sequence>MLPSHTTTTTTTTTASSSDQAATPVVSAAAMQTAHQGHRSSPRSGHDDEGAHHLSKHPTSAGVDKATTLDNTAIPPTPPPPPPLEPHSSRLPDFLYLLSFCPPLPNPFLSPLAFATHPGVLYLVGTLSACLAGLGMPSLDLLYGLWTNGITPQDASPDQITGRSDLVAWIMALVGLGMFLFCWLFLACFSTASHDLTQRLRHAYVSATLAQDASHFDLHGAGEIAARAGKDISTIRVGFGEKLGYAVWSTAVLVCSVIIGFVKSARIAGVLFALLPFTMILFSLMAYATERVGVPALRIEGRASTFLEQILSSVRVVQSFGMEASLMRRFDSAMLKPLEKLGMRKAAIRGMEMGTVYFVLNVTYALAFWWGSINLASGEVDLGSLLTTFWNYLNSLFALSNMVPHIAAIFDSLVALKHVRSSIERVPKIDVRDPSGLRLDAAGEGDGQGWEPSLELRRVTFAYPSRPSVASLDDVSISFEPGKVTALVGPSGSGKSTIAGLLLREYDPETSNVPNQSDEAERLVLQREETKRRKRQGIDRGEGEDDRRPSAAELGEKVQGGARDPSERVQGSGQVLFGGRDVREINLTWLRSQMAVVQQNPQLFTASIFENVAAGLTGTEFAYSPPDEVDASQEGGRGAEETAADESVKAARTALIREKCRVALEKAQAWDFVSQLPQGMDTVVTGGRTGLLSGGQRQRVAIARALVRQPRVLCLDEGTSALDSSTEEKIKEALQREQEERGMTTIIIAHRLSTIRHADKIVTMSKGRVVDFGTHQELMSPGREPTYRNMVLQQSNVLGGDEDDDEEERKEEEEEEEDGVRGSVALNVAKLGQEEGDDDREGRKGREEFIADDATTKVGGTSRKSSSPAQERSPERRPQGTKAEAANTATTKNLASEHQWNLAARSTSLSQLEHKAEAPASKALRHPVLGTAAGSKGGGNGGDGGRIKHEPKEGDRGATADQDEEDKGRRPLRGAFLRYVWSQKTCFAIGICGALMAGASFPLAGWMTGGAVNSLSIQGDDGRLRHEANLWSLYFVILASADLIIILINSFFLEVASEQVVRRLKKDGLASLIRQEISFFDSEENASGSLSSAVSSHPANVGAATGLILSQVIISMANLVGSIILALALSWKAALVVLAPILFIFASGWANVIMLERYEAIAQRPVDRAASYIAENVDAIRTVAALGREAETMRIFSQRSRSEPARTRYLIFGSGGFALSQALVVLLASLTFYWGGQLLSKGDLGITQLYAVFEAVIIGAFAGGRLFTFVPDYGRASNSFKTIASWISREPKVAVLEPSSSRSSSQASPVSEEVDAERSGEEKGQPDPSVRQLASGDIVFEDVELRYPSRPEHAALRGLDLRISAGQTVAFCGTSGSGKSSTLSLLQRFYDPSRGRITMGGVDVRAIDLCELRSQMAYVSQEPVLYEGTIGWNLSLGSAESATKRTTIDEMEKACQEACILDFVRSLPKGFETEVGFKGAQLSGGQKQRLCIARALIRRPSILLLDEATSALDSESELWVQRALENASRGRTTITVAHRLSTIQRSDLICVVEDGRIREMGTHQQLLSLRQRYLELVQAQL</sequence>
<keyword evidence="2" id="KW-1185">Reference proteome</keyword>
<name>A0ACD0NM60_9BASI</name>
<gene>
    <name evidence="1" type="ORF">IE53DRAFT_382545</name>
</gene>
<reference evidence="1 2" key="1">
    <citation type="journal article" date="2018" name="Mol. Biol. Evol.">
        <title>Broad Genomic Sampling Reveals a Smut Pathogenic Ancestry of the Fungal Clade Ustilaginomycotina.</title>
        <authorList>
            <person name="Kijpornyongpan T."/>
            <person name="Mondo S.J."/>
            <person name="Barry K."/>
            <person name="Sandor L."/>
            <person name="Lee J."/>
            <person name="Lipzen A."/>
            <person name="Pangilinan J."/>
            <person name="LaButti K."/>
            <person name="Hainaut M."/>
            <person name="Henrissat B."/>
            <person name="Grigoriev I.V."/>
            <person name="Spatafora J.W."/>
            <person name="Aime M.C."/>
        </authorList>
    </citation>
    <scope>NUCLEOTIDE SEQUENCE [LARGE SCALE GENOMIC DNA]</scope>
    <source>
        <strain evidence="1 2">SA 807</strain>
    </source>
</reference>
<protein>
    <submittedName>
        <fullName evidence="1">P-loop containing nucleoside triphosphate hydrolase protein</fullName>
    </submittedName>
</protein>
<evidence type="ECO:0000313" key="2">
    <source>
        <dbReference type="Proteomes" id="UP000245626"/>
    </source>
</evidence>
<dbReference type="EMBL" id="KZ820648">
    <property type="protein sequence ID" value="PWN46891.1"/>
    <property type="molecule type" value="Genomic_DNA"/>
</dbReference>
<evidence type="ECO:0000313" key="1">
    <source>
        <dbReference type="EMBL" id="PWN46891.1"/>
    </source>
</evidence>